<dbReference type="Proteomes" id="UP000018420">
    <property type="component" value="Unassembled WGS sequence"/>
</dbReference>
<protein>
    <submittedName>
        <fullName evidence="1">Putative zinc protease</fullName>
    </submittedName>
</protein>
<keyword evidence="1" id="KW-0378">Hydrolase</keyword>
<evidence type="ECO:0000313" key="1">
    <source>
        <dbReference type="EMBL" id="EPR86356.1"/>
    </source>
</evidence>
<sequence>MGFSIVDNNLDEIITNNKKNSTVKIELYSRPLTSGEIKLAQSIFKNTIDYTKVKIFKGSYFSFDLQNEDTFVTPNGSIFIMEKHFKTDYSAASDDYKKIFLHELGHVWQHNRKFSVLIRAGAVQACGAMTLNYYDPYVYNIWEKSTVAEYVKHKVVLKRFLDYNLESQAEIFSDYWVLVNNKNLALMKKENKKNNIDGRSIQEVLNMYRSKISQVID</sequence>
<accession>S7WT54</accession>
<dbReference type="GO" id="GO:0006508">
    <property type="term" value="P:proteolysis"/>
    <property type="evidence" value="ECO:0007669"/>
    <property type="project" value="UniProtKB-KW"/>
</dbReference>
<dbReference type="GO" id="GO:0008233">
    <property type="term" value="F:peptidase activity"/>
    <property type="evidence" value="ECO:0007669"/>
    <property type="project" value="UniProtKB-KW"/>
</dbReference>
<gene>
    <name evidence="1" type="ORF">L292_2627</name>
</gene>
<dbReference type="RefSeq" id="WP_004913754.1">
    <property type="nucleotide sequence ID" value="NZ_ASYZ01000058.1"/>
</dbReference>
<organism evidence="1 2">
    <name type="scientific">Acinetobacter junii CIP 107470 = MTCC 11364</name>
    <dbReference type="NCBI Taxonomy" id="1217666"/>
    <lineage>
        <taxon>Bacteria</taxon>
        <taxon>Pseudomonadati</taxon>
        <taxon>Pseudomonadota</taxon>
        <taxon>Gammaproteobacteria</taxon>
        <taxon>Moraxellales</taxon>
        <taxon>Moraxellaceae</taxon>
        <taxon>Acinetobacter</taxon>
    </lineage>
</organism>
<evidence type="ECO:0000313" key="2">
    <source>
        <dbReference type="Proteomes" id="UP000018420"/>
    </source>
</evidence>
<dbReference type="AlphaFoldDB" id="S7WT54"/>
<dbReference type="PATRIC" id="fig|1330047.3.peg.1232"/>
<dbReference type="EMBL" id="ASYZ01000058">
    <property type="protein sequence ID" value="EPR86356.1"/>
    <property type="molecule type" value="Genomic_DNA"/>
</dbReference>
<proteinExistence type="predicted"/>
<comment type="caution">
    <text evidence="1">The sequence shown here is derived from an EMBL/GenBank/DDBJ whole genome shotgun (WGS) entry which is preliminary data.</text>
</comment>
<name>S7WT54_ACIJU</name>
<keyword evidence="1" id="KW-0645">Protease</keyword>
<reference evidence="1 2" key="1">
    <citation type="submission" date="2013-05" db="EMBL/GenBank/DDBJ databases">
        <title>Genome assembly of Acinetobacter junii MTCC 11364.</title>
        <authorList>
            <person name="Khatri I."/>
            <person name="Singh N.K."/>
            <person name="Subramanian S."/>
            <person name="Mayilraj S."/>
        </authorList>
    </citation>
    <scope>NUCLEOTIDE SEQUENCE [LARGE SCALE GENOMIC DNA]</scope>
    <source>
        <strain evidence="1 2">MTCC 11364</strain>
    </source>
</reference>